<organism evidence="4 5">
    <name type="scientific">Mucilaginibacter lappiensis</name>
    <dbReference type="NCBI Taxonomy" id="354630"/>
    <lineage>
        <taxon>Bacteria</taxon>
        <taxon>Pseudomonadati</taxon>
        <taxon>Bacteroidota</taxon>
        <taxon>Sphingobacteriia</taxon>
        <taxon>Sphingobacteriales</taxon>
        <taxon>Sphingobacteriaceae</taxon>
        <taxon>Mucilaginibacter</taxon>
    </lineage>
</organism>
<dbReference type="Proteomes" id="UP000548326">
    <property type="component" value="Unassembled WGS sequence"/>
</dbReference>
<dbReference type="GO" id="GO:0005524">
    <property type="term" value="F:ATP binding"/>
    <property type="evidence" value="ECO:0007669"/>
    <property type="project" value="UniProtKB-KW"/>
</dbReference>
<dbReference type="GO" id="GO:0016020">
    <property type="term" value="C:membrane"/>
    <property type="evidence" value="ECO:0007669"/>
    <property type="project" value="TreeGrafter"/>
</dbReference>
<evidence type="ECO:0000313" key="4">
    <source>
        <dbReference type="EMBL" id="MBB6128310.1"/>
    </source>
</evidence>
<dbReference type="Gene3D" id="3.40.50.12780">
    <property type="entry name" value="N-terminal domain of ligase-like"/>
    <property type="match status" value="2"/>
</dbReference>
<dbReference type="EC" id="6.2.1.3" evidence="4"/>
<feature type="domain" description="AMP-dependent synthetase/ligase" evidence="3">
    <location>
        <begin position="29"/>
        <end position="421"/>
    </location>
</feature>
<dbReference type="GO" id="GO:0004467">
    <property type="term" value="F:long-chain fatty acid-CoA ligase activity"/>
    <property type="evidence" value="ECO:0007669"/>
    <property type="project" value="UniProtKB-EC"/>
</dbReference>
<comment type="caution">
    <text evidence="4">The sequence shown here is derived from an EMBL/GenBank/DDBJ whole genome shotgun (WGS) entry which is preliminary data.</text>
</comment>
<dbReference type="CDD" id="cd05907">
    <property type="entry name" value="VL_LC_FACS_like"/>
    <property type="match status" value="1"/>
</dbReference>
<dbReference type="InterPro" id="IPR042099">
    <property type="entry name" value="ANL_N_sf"/>
</dbReference>
<dbReference type="InterPro" id="IPR000873">
    <property type="entry name" value="AMP-dep_synth/lig_dom"/>
</dbReference>
<dbReference type="PROSITE" id="PS00455">
    <property type="entry name" value="AMP_BINDING"/>
    <property type="match status" value="1"/>
</dbReference>
<keyword evidence="1" id="KW-0547">Nucleotide-binding</keyword>
<keyword evidence="2" id="KW-0067">ATP-binding</keyword>
<dbReference type="PANTHER" id="PTHR43272">
    <property type="entry name" value="LONG-CHAIN-FATTY-ACID--COA LIGASE"/>
    <property type="match status" value="1"/>
</dbReference>
<proteinExistence type="predicted"/>
<name>A0A841JC01_9SPHI</name>
<gene>
    <name evidence="4" type="ORF">HDF22_002423</name>
</gene>
<sequence length="610" mass="68279">MEKVARLFDCMEIQAREPRTDLLNAKENGVWRAYSTQEIHTMIYQLTIALLDLGVSGGDGTTEGRDKIGLISNGRPEWIVTDLAVQQTAAILVPLYPNSNPKELEQILNEAEVKYLFVSSQDLYDKVNAVCANIPSLKAIYSFDQLDNCPNWTVLLKPLPDGYRDRLSAISKTIGEDDVTTIIYTSGTTGRPKGVMLTHKNIVSNVVASGKVLNQIPLENKGALSFLPPNHIFEKMCTYIYLFYGFSISYAESMDTIGANMKEVKPYIFTAVPRLLEKVFEKIMAAGQQLTGIKKKIFLWSIKVAEQFQIENQSIWYKIQLAIADKLVYSKWREAVGGNVKAIVIGSSACPIKLEKIFTAAGMTVMEGYGLTETSPVVAVNCYINGRKFGTVGKLIDGVQVKIAEDGEILCKGPNITVGYYKNPEMTAEVIKDGWFSTGDIGELDKDGFLKITDRKKEIFKTSGGKYVAPMPIENKMKENHFIEQMMVVGPERKFTAALIVPSYTNLKPWCAENNIPFTSHNELIRNSRVIELYQSIIDGFNPEFNHVEQVKKVTLLPEEWSIDSGELTPTGKMKRKVIMEKYKTEIDRIYSGEEHGGELSVVSGEFLKK</sequence>
<dbReference type="SUPFAM" id="SSF56801">
    <property type="entry name" value="Acetyl-CoA synthetase-like"/>
    <property type="match status" value="1"/>
</dbReference>
<keyword evidence="4" id="KW-0436">Ligase</keyword>
<dbReference type="PANTHER" id="PTHR43272:SF33">
    <property type="entry name" value="AMP-BINDING DOMAIN-CONTAINING PROTEIN-RELATED"/>
    <property type="match status" value="1"/>
</dbReference>
<dbReference type="InterPro" id="IPR020845">
    <property type="entry name" value="AMP-binding_CS"/>
</dbReference>
<accession>A0A841JC01</accession>
<dbReference type="Pfam" id="PF23562">
    <property type="entry name" value="AMP-binding_C_3"/>
    <property type="match status" value="1"/>
</dbReference>
<reference evidence="4 5" key="1">
    <citation type="submission" date="2020-08" db="EMBL/GenBank/DDBJ databases">
        <title>Genomic Encyclopedia of Type Strains, Phase IV (KMG-V): Genome sequencing to study the core and pangenomes of soil and plant-associated prokaryotes.</title>
        <authorList>
            <person name="Whitman W."/>
        </authorList>
    </citation>
    <scope>NUCLEOTIDE SEQUENCE [LARGE SCALE GENOMIC DNA]</scope>
    <source>
        <strain evidence="4 5">MP601</strain>
    </source>
</reference>
<dbReference type="AlphaFoldDB" id="A0A841JC01"/>
<dbReference type="Pfam" id="PF00501">
    <property type="entry name" value="AMP-binding"/>
    <property type="match status" value="1"/>
</dbReference>
<dbReference type="EMBL" id="JACHCA010000005">
    <property type="protein sequence ID" value="MBB6128310.1"/>
    <property type="molecule type" value="Genomic_DNA"/>
</dbReference>
<evidence type="ECO:0000256" key="1">
    <source>
        <dbReference type="ARBA" id="ARBA00022741"/>
    </source>
</evidence>
<protein>
    <submittedName>
        <fullName evidence="4">Long-chain acyl-CoA synthetase</fullName>
        <ecNumber evidence="4">6.2.1.3</ecNumber>
    </submittedName>
</protein>
<evidence type="ECO:0000313" key="5">
    <source>
        <dbReference type="Proteomes" id="UP000548326"/>
    </source>
</evidence>
<evidence type="ECO:0000256" key="2">
    <source>
        <dbReference type="ARBA" id="ARBA00022840"/>
    </source>
</evidence>
<evidence type="ECO:0000259" key="3">
    <source>
        <dbReference type="Pfam" id="PF00501"/>
    </source>
</evidence>
<dbReference type="RefSeq" id="WP_183587640.1">
    <property type="nucleotide sequence ID" value="NZ_JACHCA010000005.1"/>
</dbReference>